<keyword evidence="2 3" id="KW-0808">Transferase</keyword>
<keyword evidence="2" id="KW-0963">Cytoplasm</keyword>
<name>A0A368LP49_9VIBR</name>
<dbReference type="EMBL" id="QPGL01000001">
    <property type="protein sequence ID" value="RCS73652.1"/>
    <property type="molecule type" value="Genomic_DNA"/>
</dbReference>
<sequence>MKYKPVSYFNYKLSKLPYGPLSKVEVTHELGQFVEVMSKCNKRRELNLASFLYWIKPAVIHRQYKFLKLSSDVGFTGYVIWAWVDDLTLNNYMTQPKFSLKPMNWNEGNNLIVVDWFVEKNNMSQLRELYRFITLSAEMNRKEINICIRDSQGNIIKTNKRSVYGY</sequence>
<dbReference type="GO" id="GO:0016746">
    <property type="term" value="F:acyltransferase activity"/>
    <property type="evidence" value="ECO:0007669"/>
    <property type="project" value="UniProtKB-UniRule"/>
</dbReference>
<dbReference type="GO" id="GO:0005737">
    <property type="term" value="C:cytoplasm"/>
    <property type="evidence" value="ECO:0007669"/>
    <property type="project" value="UniProtKB-SubCell"/>
</dbReference>
<protein>
    <recommendedName>
        <fullName evidence="2">RTX toxin-activating lysine-acyltransferase</fullName>
        <ecNumber evidence="2">2.3.1.-</ecNumber>
    </recommendedName>
</protein>
<reference evidence="3 4" key="1">
    <citation type="journal article" date="2017" name="Elife">
        <title>Extensive horizontal gene transfer in cheese-associated bacteria.</title>
        <authorList>
            <person name="Bonham K.S."/>
            <person name="Wolfe B.E."/>
            <person name="Dutton R.J."/>
        </authorList>
    </citation>
    <scope>NUCLEOTIDE SEQUENCE [LARGE SCALE GENOMIC DNA]</scope>
    <source>
        <strain evidence="3 4">JB196</strain>
    </source>
</reference>
<accession>A0A368LP49</accession>
<dbReference type="GeneID" id="303188963"/>
<dbReference type="RefSeq" id="WP_086957981.1">
    <property type="nucleotide sequence ID" value="NZ_FUKS01000003.1"/>
</dbReference>
<organism evidence="3 4">
    <name type="scientific">Vibrio casei</name>
    <dbReference type="NCBI Taxonomy" id="673372"/>
    <lineage>
        <taxon>Bacteria</taxon>
        <taxon>Pseudomonadati</taxon>
        <taxon>Pseudomonadota</taxon>
        <taxon>Gammaproteobacteria</taxon>
        <taxon>Vibrionales</taxon>
        <taxon>Vibrionaceae</taxon>
        <taxon>Vibrio</taxon>
    </lineage>
</organism>
<dbReference type="Pfam" id="PF02794">
    <property type="entry name" value="HlyC"/>
    <property type="match status" value="1"/>
</dbReference>
<comment type="subcellular location">
    <subcellularLocation>
        <location evidence="2">Cytoplasm</location>
    </subcellularLocation>
</comment>
<dbReference type="EC" id="2.3.1.-" evidence="2"/>
<evidence type="ECO:0000313" key="3">
    <source>
        <dbReference type="EMBL" id="RCS73652.1"/>
    </source>
</evidence>
<gene>
    <name evidence="3" type="ORF">CIK83_08525</name>
</gene>
<keyword evidence="2 3" id="KW-0012">Acyltransferase</keyword>
<dbReference type="InterPro" id="IPR003996">
    <property type="entry name" value="RTX_toxin-activating_protC_bac"/>
</dbReference>
<comment type="caution">
    <text evidence="3">The sequence shown here is derived from an EMBL/GenBank/DDBJ whole genome shotgun (WGS) entry which is preliminary data.</text>
</comment>
<proteinExistence type="inferred from homology"/>
<dbReference type="GO" id="GO:0031640">
    <property type="term" value="P:killing of cells of another organism"/>
    <property type="evidence" value="ECO:0007669"/>
    <property type="project" value="UniProtKB-KW"/>
</dbReference>
<evidence type="ECO:0000256" key="1">
    <source>
        <dbReference type="ARBA" id="ARBA00005686"/>
    </source>
</evidence>
<dbReference type="GO" id="GO:0009404">
    <property type="term" value="P:toxin metabolic process"/>
    <property type="evidence" value="ECO:0007669"/>
    <property type="project" value="UniProtKB-UniRule"/>
</dbReference>
<dbReference type="AlphaFoldDB" id="A0A368LP49"/>
<comment type="function">
    <text evidence="2">Involved in fatty acylation of protoxin at internal lysine residues, thereby converting it to the active toxin.</text>
</comment>
<keyword evidence="4" id="KW-1185">Reference proteome</keyword>
<evidence type="ECO:0000256" key="2">
    <source>
        <dbReference type="RuleBase" id="RU368102"/>
    </source>
</evidence>
<dbReference type="Proteomes" id="UP000252479">
    <property type="component" value="Unassembled WGS sequence"/>
</dbReference>
<comment type="similarity">
    <text evidence="1 2">Belongs to the RTX toxin acyltransferase family.</text>
</comment>
<keyword evidence="2" id="KW-0204">Cytolysis</keyword>
<evidence type="ECO:0000313" key="4">
    <source>
        <dbReference type="Proteomes" id="UP000252479"/>
    </source>
</evidence>